<evidence type="ECO:0000259" key="13">
    <source>
        <dbReference type="PROSITE" id="PS51846"/>
    </source>
</evidence>
<dbReference type="OrthoDB" id="110231at2"/>
<dbReference type="PROSITE" id="PS51846">
    <property type="entry name" value="CNNM"/>
    <property type="match status" value="1"/>
</dbReference>
<evidence type="ECO:0000313" key="14">
    <source>
        <dbReference type="EMBL" id="ROR90338.1"/>
    </source>
</evidence>
<dbReference type="InterPro" id="IPR046342">
    <property type="entry name" value="CBS_dom_sf"/>
</dbReference>
<dbReference type="CDD" id="cd04590">
    <property type="entry name" value="CBS_pair_CorC_HlyC_assoc"/>
    <property type="match status" value="1"/>
</dbReference>
<keyword evidence="3" id="KW-1003">Cell membrane</keyword>
<dbReference type="InterPro" id="IPR036318">
    <property type="entry name" value="FAD-bd_PCMH-like_sf"/>
</dbReference>
<gene>
    <name evidence="14" type="ORF">EDD33_1176</name>
</gene>
<evidence type="ECO:0000256" key="10">
    <source>
        <dbReference type="PROSITE-ProRule" id="PRU01193"/>
    </source>
</evidence>
<keyword evidence="8 10" id="KW-0472">Membrane</keyword>
<keyword evidence="7 9" id="KW-0129">CBS domain</keyword>
<dbReference type="SMART" id="SM01091">
    <property type="entry name" value="CorC_HlyC"/>
    <property type="match status" value="1"/>
</dbReference>
<dbReference type="Pfam" id="PF03471">
    <property type="entry name" value="CorC_HlyC"/>
    <property type="match status" value="1"/>
</dbReference>
<feature type="domain" description="CNNM transmembrane" evidence="13">
    <location>
        <begin position="1"/>
        <end position="201"/>
    </location>
</feature>
<feature type="region of interest" description="Disordered" evidence="11">
    <location>
        <begin position="447"/>
        <end position="471"/>
    </location>
</feature>
<proteinExistence type="inferred from homology"/>
<dbReference type="InterPro" id="IPR051676">
    <property type="entry name" value="UPF0053_domain"/>
</dbReference>
<dbReference type="Pfam" id="PF01595">
    <property type="entry name" value="CNNM"/>
    <property type="match status" value="1"/>
</dbReference>
<comment type="caution">
    <text evidence="14">The sequence shown here is derived from an EMBL/GenBank/DDBJ whole genome shotgun (WGS) entry which is preliminary data.</text>
</comment>
<dbReference type="InterPro" id="IPR005170">
    <property type="entry name" value="Transptr-assoc_dom"/>
</dbReference>
<dbReference type="GO" id="GO:0050660">
    <property type="term" value="F:flavin adenine dinucleotide binding"/>
    <property type="evidence" value="ECO:0007669"/>
    <property type="project" value="InterPro"/>
</dbReference>
<dbReference type="EMBL" id="RKHO01000001">
    <property type="protein sequence ID" value="ROR90338.1"/>
    <property type="molecule type" value="Genomic_DNA"/>
</dbReference>
<reference evidence="14 15" key="1">
    <citation type="submission" date="2018-11" db="EMBL/GenBank/DDBJ databases">
        <title>Sequencing the genomes of 1000 actinobacteria strains.</title>
        <authorList>
            <person name="Klenk H.-P."/>
        </authorList>
    </citation>
    <scope>NUCLEOTIDE SEQUENCE [LARGE SCALE GENOMIC DNA]</scope>
    <source>
        <strain evidence="14 15">DSM 12652</strain>
    </source>
</reference>
<dbReference type="GO" id="GO:0005886">
    <property type="term" value="C:plasma membrane"/>
    <property type="evidence" value="ECO:0007669"/>
    <property type="project" value="UniProtKB-SubCell"/>
</dbReference>
<dbReference type="Gene3D" id="3.30.465.10">
    <property type="match status" value="1"/>
</dbReference>
<dbReference type="PANTHER" id="PTHR43099">
    <property type="entry name" value="UPF0053 PROTEIN YRKA"/>
    <property type="match status" value="1"/>
</dbReference>
<dbReference type="Gene3D" id="3.10.580.10">
    <property type="entry name" value="CBS-domain"/>
    <property type="match status" value="1"/>
</dbReference>
<dbReference type="InterPro" id="IPR000644">
    <property type="entry name" value="CBS_dom"/>
</dbReference>
<dbReference type="SUPFAM" id="SSF56176">
    <property type="entry name" value="FAD-binding/transporter-associated domain-like"/>
    <property type="match status" value="1"/>
</dbReference>
<evidence type="ECO:0000256" key="8">
    <source>
        <dbReference type="ARBA" id="ARBA00023136"/>
    </source>
</evidence>
<evidence type="ECO:0000313" key="15">
    <source>
        <dbReference type="Proteomes" id="UP000281738"/>
    </source>
</evidence>
<dbReference type="Proteomes" id="UP000281738">
    <property type="component" value="Unassembled WGS sequence"/>
</dbReference>
<dbReference type="Pfam" id="PF00571">
    <property type="entry name" value="CBS"/>
    <property type="match status" value="2"/>
</dbReference>
<dbReference type="InterPro" id="IPR044751">
    <property type="entry name" value="Ion_transp-like_CBS"/>
</dbReference>
<evidence type="ECO:0000256" key="1">
    <source>
        <dbReference type="ARBA" id="ARBA00004651"/>
    </source>
</evidence>
<keyword evidence="4 10" id="KW-0812">Transmembrane</keyword>
<dbReference type="SUPFAM" id="SSF54631">
    <property type="entry name" value="CBS-domain pair"/>
    <property type="match status" value="1"/>
</dbReference>
<organism evidence="14 15">
    <name type="scientific">Nocardioides aurantiacus</name>
    <dbReference type="NCBI Taxonomy" id="86796"/>
    <lineage>
        <taxon>Bacteria</taxon>
        <taxon>Bacillati</taxon>
        <taxon>Actinomycetota</taxon>
        <taxon>Actinomycetes</taxon>
        <taxon>Propionibacteriales</taxon>
        <taxon>Nocardioidaceae</taxon>
        <taxon>Nocardioides</taxon>
    </lineage>
</organism>
<evidence type="ECO:0000256" key="9">
    <source>
        <dbReference type="PROSITE-ProRule" id="PRU00703"/>
    </source>
</evidence>
<evidence type="ECO:0000256" key="4">
    <source>
        <dbReference type="ARBA" id="ARBA00022692"/>
    </source>
</evidence>
<evidence type="ECO:0000256" key="3">
    <source>
        <dbReference type="ARBA" id="ARBA00022475"/>
    </source>
</evidence>
<sequence length="471" mass="50073">MEWLLLAVSAGLVLACGVFVAAEFSFVTVDRSSVEKAAAEGDKGAEGVRVALKSLSTQLSGAQVGITLTNLAIGFLAEPAISELIRGPLELVGTPESAVTPIAVAAGLVLATGLTMIFGELVPKNLAIALPLATAKATQVPMRFFTTAMRGPIRLLNGSANAIVRALGAEPQEELRSARSVDELASLTKRSATEGTLDSETANLVERSVAFGPRTAGEIMTPRVQMACVDATDPVSEIIDLSSSTGFSKFPVIKGTSDNVVGSVHVKQAVAVPRSERSDTLIREVMVEATVVPESLRLDPLLSLLRGEGFQMAIVSDEYGGTAGVVTLEDVVEEIVGDIADEHDRYGSRLRQRPDGSWIVSGLLRPDEVAAATGLELPEDEDYDTIAGLLVRELGRIPERGDRALVPLPVEVPEDDDEAPVQEHVVLRVERMDGLRVDRISIRRLLPDDDDQTSVDTPATRSSRSDGEVAR</sequence>
<protein>
    <submittedName>
        <fullName evidence="14">CBS domain containing-hemolysin-like protein</fullName>
    </submittedName>
</protein>
<dbReference type="InterPro" id="IPR016169">
    <property type="entry name" value="FAD-bd_PCMH_sub2"/>
</dbReference>
<dbReference type="FunFam" id="3.10.580.10:FF:000002">
    <property type="entry name" value="Magnesium/cobalt efflux protein CorC"/>
    <property type="match status" value="1"/>
</dbReference>
<comment type="subcellular location">
    <subcellularLocation>
        <location evidence="1">Cell membrane</location>
        <topology evidence="1">Multi-pass membrane protein</topology>
    </subcellularLocation>
</comment>
<keyword evidence="5" id="KW-0677">Repeat</keyword>
<keyword evidence="6 10" id="KW-1133">Transmembrane helix</keyword>
<evidence type="ECO:0000256" key="2">
    <source>
        <dbReference type="ARBA" id="ARBA00006337"/>
    </source>
</evidence>
<evidence type="ECO:0000256" key="6">
    <source>
        <dbReference type="ARBA" id="ARBA00022989"/>
    </source>
</evidence>
<dbReference type="InterPro" id="IPR002550">
    <property type="entry name" value="CNNM"/>
</dbReference>
<comment type="similarity">
    <text evidence="2">Belongs to the UPF0053 family.</text>
</comment>
<dbReference type="PROSITE" id="PS51371">
    <property type="entry name" value="CBS"/>
    <property type="match status" value="2"/>
</dbReference>
<evidence type="ECO:0000256" key="7">
    <source>
        <dbReference type="ARBA" id="ARBA00023122"/>
    </source>
</evidence>
<feature type="domain" description="CBS" evidence="12">
    <location>
        <begin position="220"/>
        <end position="280"/>
    </location>
</feature>
<dbReference type="PANTHER" id="PTHR43099:SF6">
    <property type="entry name" value="UPF0053 PROTEIN RV1842C"/>
    <property type="match status" value="1"/>
</dbReference>
<keyword evidence="15" id="KW-1185">Reference proteome</keyword>
<dbReference type="RefSeq" id="WP_123389503.1">
    <property type="nucleotide sequence ID" value="NZ_RKHO01000001.1"/>
</dbReference>
<evidence type="ECO:0000256" key="5">
    <source>
        <dbReference type="ARBA" id="ARBA00022737"/>
    </source>
</evidence>
<name>A0A3N2CSJ4_9ACTN</name>
<dbReference type="AlphaFoldDB" id="A0A3N2CSJ4"/>
<evidence type="ECO:0000256" key="11">
    <source>
        <dbReference type="SAM" id="MobiDB-lite"/>
    </source>
</evidence>
<accession>A0A3N2CSJ4</accession>
<feature type="domain" description="CBS" evidence="12">
    <location>
        <begin position="281"/>
        <end position="342"/>
    </location>
</feature>
<evidence type="ECO:0000259" key="12">
    <source>
        <dbReference type="PROSITE" id="PS51371"/>
    </source>
</evidence>